<keyword evidence="2 3" id="KW-0560">Oxidoreductase</keyword>
<dbReference type="PROSITE" id="PS00061">
    <property type="entry name" value="ADH_SHORT"/>
    <property type="match status" value="1"/>
</dbReference>
<evidence type="ECO:0000313" key="3">
    <source>
        <dbReference type="EMBL" id="UOO93616.1"/>
    </source>
</evidence>
<dbReference type="EC" id="1.1.1.47" evidence="3"/>
<name>A0ABY4ED27_VITST</name>
<dbReference type="CDD" id="cd05233">
    <property type="entry name" value="SDR_c"/>
    <property type="match status" value="1"/>
</dbReference>
<dbReference type="PANTHER" id="PTHR24321">
    <property type="entry name" value="DEHYDROGENASES, SHORT CHAIN"/>
    <property type="match status" value="1"/>
</dbReference>
<dbReference type="EMBL" id="CP091512">
    <property type="protein sequence ID" value="UOO93616.1"/>
    <property type="molecule type" value="Genomic_DNA"/>
</dbReference>
<evidence type="ECO:0000256" key="2">
    <source>
        <dbReference type="ARBA" id="ARBA00023002"/>
    </source>
</evidence>
<gene>
    <name evidence="3" type="ORF">LVJ81_06215</name>
</gene>
<evidence type="ECO:0000256" key="1">
    <source>
        <dbReference type="ARBA" id="ARBA00006484"/>
    </source>
</evidence>
<dbReference type="InterPro" id="IPR036291">
    <property type="entry name" value="NAD(P)-bd_dom_sf"/>
</dbReference>
<comment type="similarity">
    <text evidence="1">Belongs to the short-chain dehydrogenases/reductases (SDR) family.</text>
</comment>
<dbReference type="InterPro" id="IPR002347">
    <property type="entry name" value="SDR_fam"/>
</dbReference>
<organism evidence="3 4">
    <name type="scientific">Vitreoscilla stercoraria</name>
    <dbReference type="NCBI Taxonomy" id="61"/>
    <lineage>
        <taxon>Bacteria</taxon>
        <taxon>Pseudomonadati</taxon>
        <taxon>Pseudomonadota</taxon>
        <taxon>Betaproteobacteria</taxon>
        <taxon>Neisseriales</taxon>
        <taxon>Neisseriaceae</taxon>
        <taxon>Vitreoscilla</taxon>
    </lineage>
</organism>
<dbReference type="PANTHER" id="PTHR24321:SF8">
    <property type="entry name" value="ESTRADIOL 17-BETA-DEHYDROGENASE 8-RELATED"/>
    <property type="match status" value="1"/>
</dbReference>
<proteinExistence type="inferred from homology"/>
<dbReference type="NCBIfam" id="NF005559">
    <property type="entry name" value="PRK07231.1"/>
    <property type="match status" value="1"/>
</dbReference>
<dbReference type="PRINTS" id="PR00080">
    <property type="entry name" value="SDRFAMILY"/>
</dbReference>
<dbReference type="InterPro" id="IPR020904">
    <property type="entry name" value="Sc_DH/Rdtase_CS"/>
</dbReference>
<evidence type="ECO:0000313" key="4">
    <source>
        <dbReference type="Proteomes" id="UP000832034"/>
    </source>
</evidence>
<dbReference type="Proteomes" id="UP000832034">
    <property type="component" value="Chromosome"/>
</dbReference>
<dbReference type="GO" id="GO:0047936">
    <property type="term" value="F:glucose 1-dehydrogenase [NAD(P)+] activity"/>
    <property type="evidence" value="ECO:0007669"/>
    <property type="project" value="UniProtKB-EC"/>
</dbReference>
<dbReference type="Gene3D" id="3.40.50.720">
    <property type="entry name" value="NAD(P)-binding Rossmann-like Domain"/>
    <property type="match status" value="1"/>
</dbReference>
<reference evidence="3" key="1">
    <citation type="submission" date="2021-12" db="EMBL/GenBank/DDBJ databases">
        <authorList>
            <person name="Veyrier F.J."/>
        </authorList>
    </citation>
    <scope>NUCLEOTIDE SEQUENCE</scope>
    <source>
        <strain evidence="3">SAG 1488-6</strain>
    </source>
</reference>
<keyword evidence="4" id="KW-1185">Reference proteome</keyword>
<dbReference type="RefSeq" id="WP_019957824.1">
    <property type="nucleotide sequence ID" value="NZ_CP091512.1"/>
</dbReference>
<reference evidence="3" key="2">
    <citation type="journal article" date="2022" name="Res Sq">
        <title>Evolution of multicellular longitudinally dividing oral cavity symbionts (Neisseriaceae).</title>
        <authorList>
            <person name="Nyongesa S."/>
            <person name="Weber P."/>
            <person name="Bernet E."/>
            <person name="Pullido F."/>
            <person name="Nieckarz M."/>
            <person name="Delaby M."/>
            <person name="Nieves C."/>
            <person name="Viehboeck T."/>
            <person name="Krause N."/>
            <person name="Rivera-Millot A."/>
            <person name="Nakamura A."/>
            <person name="Vischer N."/>
            <person name="VanNieuwenhze M."/>
            <person name="Brun Y."/>
            <person name="Cava F."/>
            <person name="Bulgheresi S."/>
            <person name="Veyrier F."/>
        </authorList>
    </citation>
    <scope>NUCLEOTIDE SEQUENCE</scope>
    <source>
        <strain evidence="3">SAG 1488-6</strain>
    </source>
</reference>
<protein>
    <submittedName>
        <fullName evidence="3">Glucose 1-dehydrogenase</fullName>
        <ecNumber evidence="3">1.1.1.47</ecNumber>
    </submittedName>
</protein>
<dbReference type="Pfam" id="PF13561">
    <property type="entry name" value="adh_short_C2"/>
    <property type="match status" value="1"/>
</dbReference>
<accession>A0ABY4ED27</accession>
<dbReference type="SUPFAM" id="SSF51735">
    <property type="entry name" value="NAD(P)-binding Rossmann-fold domains"/>
    <property type="match status" value="1"/>
</dbReference>
<dbReference type="PRINTS" id="PR00081">
    <property type="entry name" value="GDHRDH"/>
</dbReference>
<sequence length="245" mass="26095">MRLNQKVAIITGAGAGMGQAEAIGFAQQGAKVVVADMNLEAATATVEAIQAEGGDAIAVVVDVTQFEDLQQLVDTTVKTYGRIDILVNNAGIFDYYTNSLETSEELWDKIFAVNVKSIYQLSNLVLPHMLERQQGAIVNISSVAGIVAQMGGAAYTASKHAVSGYTKHLAAIYGKEGIKINAICPGTIRTPMTAKMLETRPTNKIPLDRFGEAHEVVDLAIFLASDEAKFMNGALVPIDGGYTMV</sequence>